<organism evidence="1 2">
    <name type="scientific">Sitophilus oryzae</name>
    <name type="common">Rice weevil</name>
    <name type="synonym">Curculio oryzae</name>
    <dbReference type="NCBI Taxonomy" id="7048"/>
    <lineage>
        <taxon>Eukaryota</taxon>
        <taxon>Metazoa</taxon>
        <taxon>Ecdysozoa</taxon>
        <taxon>Arthropoda</taxon>
        <taxon>Hexapoda</taxon>
        <taxon>Insecta</taxon>
        <taxon>Pterygota</taxon>
        <taxon>Neoptera</taxon>
        <taxon>Endopterygota</taxon>
        <taxon>Coleoptera</taxon>
        <taxon>Polyphaga</taxon>
        <taxon>Cucujiformia</taxon>
        <taxon>Curculionidae</taxon>
        <taxon>Dryophthorinae</taxon>
        <taxon>Sitophilus</taxon>
    </lineage>
</organism>
<keyword evidence="1" id="KW-1185">Reference proteome</keyword>
<gene>
    <name evidence="2" type="primary">LOC115891398</name>
</gene>
<proteinExistence type="predicted"/>
<sequence length="167" mass="19195">MESGKISIKLKIKRYDLSDAPETNIKTLDIFPNMDYPSITTSLFKVCEASPEKTVLKIRNEEGFLVPVSFLIEDPEPFYYIDVATISCFGQSSNSLLQDAYVDSVCNKVKSLESRIAQTELLMPQLEWRRQAYMEDTVSGLLNKVQFLNRRFDELYPQYKAARNIST</sequence>
<dbReference type="KEGG" id="soy:115891398"/>
<evidence type="ECO:0000313" key="2">
    <source>
        <dbReference type="RefSeq" id="XP_030767706.1"/>
    </source>
</evidence>
<reference evidence="2" key="1">
    <citation type="submission" date="2025-08" db="UniProtKB">
        <authorList>
            <consortium name="RefSeq"/>
        </authorList>
    </citation>
    <scope>IDENTIFICATION</scope>
    <source>
        <tissue evidence="2">Gonads</tissue>
    </source>
</reference>
<dbReference type="AlphaFoldDB" id="A0A6J2YWY1"/>
<dbReference type="GeneID" id="115891398"/>
<accession>A0A6J2YWY1</accession>
<dbReference type="OrthoDB" id="7659889at2759"/>
<evidence type="ECO:0000313" key="1">
    <source>
        <dbReference type="Proteomes" id="UP000504635"/>
    </source>
</evidence>
<dbReference type="InParanoid" id="A0A6J2YWY1"/>
<dbReference type="RefSeq" id="XP_030767706.1">
    <property type="nucleotide sequence ID" value="XM_030911846.1"/>
</dbReference>
<dbReference type="Proteomes" id="UP000504635">
    <property type="component" value="Unplaced"/>
</dbReference>
<name>A0A6J2YWY1_SITOR</name>
<protein>
    <submittedName>
        <fullName evidence="2">Uncharacterized protein LOC115891398</fullName>
    </submittedName>
</protein>